<reference evidence="2 3" key="1">
    <citation type="submission" date="2024-01" db="EMBL/GenBank/DDBJ databases">
        <title>A draft genome for a cacao thread blight-causing isolate of Paramarasmius palmivorus.</title>
        <authorList>
            <person name="Baruah I.K."/>
            <person name="Bukari Y."/>
            <person name="Amoako-Attah I."/>
            <person name="Meinhardt L.W."/>
            <person name="Bailey B.A."/>
            <person name="Cohen S.P."/>
        </authorList>
    </citation>
    <scope>NUCLEOTIDE SEQUENCE [LARGE SCALE GENOMIC DNA]</scope>
    <source>
        <strain evidence="2 3">GH-12</strain>
    </source>
</reference>
<dbReference type="InterPro" id="IPR032675">
    <property type="entry name" value="LRR_dom_sf"/>
</dbReference>
<evidence type="ECO:0000313" key="2">
    <source>
        <dbReference type="EMBL" id="KAK7049400.1"/>
    </source>
</evidence>
<protein>
    <recommendedName>
        <fullName evidence="4">F-box domain-containing protein</fullName>
    </recommendedName>
</protein>
<dbReference type="Gene3D" id="3.80.10.10">
    <property type="entry name" value="Ribonuclease Inhibitor"/>
    <property type="match status" value="1"/>
</dbReference>
<dbReference type="AlphaFoldDB" id="A0AAW0DG42"/>
<sequence>MEKMLGSDLLGSIELCDHCHTRFPPTPNTAIPHIADYVAQYPGNHVSLYHETPALAPLLQKAEDEITDYDEVIRRTRETLKRLEENRARLWTLKERLRWIMKPSIRRLPPELLTRIFYTCWGDGYTLRKPQLDDYEAFERPNCRTTLTLSHVSAQWRAIAFHESRLWTCIKVRLHADDDSTLAQSIHNFTKFCLEKSKGRPLHIYFYAPSIFDSGTSIYHPCLHRPILAELFKYCGRWRSAVLRLHGTDHIDFPKELPLLESLIIRRATSEALSFPARVVYTPRLRILETERMAEGLSGFQDVHTLKTFSTDDRNIEAILSVLQRSPNLKQVTIKPCAPMLHHHINPIPTVVSNCESLTIGNFQGSSFILQYLTLPSLKYLKISGDASSYHMNVPELCEFFRRSQPPLDTLEISGIALFPSELTRALDLLPSITKLHLLDMSTTNLVFGRDFIRDMTIPSIASFSAVGILPNLKMLSLTAWSSSLDGQMVVEMVRSRVVGLSRNQLRRFEIKCRRSVLDRRGREQLTRLADEGLSIDIQGWE</sequence>
<proteinExistence type="predicted"/>
<dbReference type="Gene3D" id="1.20.1280.50">
    <property type="match status" value="1"/>
</dbReference>
<dbReference type="SUPFAM" id="SSF52047">
    <property type="entry name" value="RNI-like"/>
    <property type="match status" value="1"/>
</dbReference>
<name>A0AAW0DG42_9AGAR</name>
<dbReference type="EMBL" id="JAYKXP010000017">
    <property type="protein sequence ID" value="KAK7049400.1"/>
    <property type="molecule type" value="Genomic_DNA"/>
</dbReference>
<accession>A0AAW0DG42</accession>
<evidence type="ECO:0000313" key="3">
    <source>
        <dbReference type="Proteomes" id="UP001383192"/>
    </source>
</evidence>
<comment type="caution">
    <text evidence="2">The sequence shown here is derived from an EMBL/GenBank/DDBJ whole genome shotgun (WGS) entry which is preliminary data.</text>
</comment>
<keyword evidence="1" id="KW-0175">Coiled coil</keyword>
<feature type="coiled-coil region" evidence="1">
    <location>
        <begin position="59"/>
        <end position="86"/>
    </location>
</feature>
<evidence type="ECO:0008006" key="4">
    <source>
        <dbReference type="Google" id="ProtNLM"/>
    </source>
</evidence>
<evidence type="ECO:0000256" key="1">
    <source>
        <dbReference type="SAM" id="Coils"/>
    </source>
</evidence>
<dbReference type="Proteomes" id="UP001383192">
    <property type="component" value="Unassembled WGS sequence"/>
</dbReference>
<keyword evidence="3" id="KW-1185">Reference proteome</keyword>
<gene>
    <name evidence="2" type="ORF">VNI00_006001</name>
</gene>
<organism evidence="2 3">
    <name type="scientific">Paramarasmius palmivorus</name>
    <dbReference type="NCBI Taxonomy" id="297713"/>
    <lineage>
        <taxon>Eukaryota</taxon>
        <taxon>Fungi</taxon>
        <taxon>Dikarya</taxon>
        <taxon>Basidiomycota</taxon>
        <taxon>Agaricomycotina</taxon>
        <taxon>Agaricomycetes</taxon>
        <taxon>Agaricomycetidae</taxon>
        <taxon>Agaricales</taxon>
        <taxon>Marasmiineae</taxon>
        <taxon>Marasmiaceae</taxon>
        <taxon>Paramarasmius</taxon>
    </lineage>
</organism>